<proteinExistence type="predicted"/>
<dbReference type="RefSeq" id="WP_170122987.1">
    <property type="nucleotide sequence ID" value="NZ_QICS01000006.1"/>
</dbReference>
<dbReference type="EMBL" id="QICS01000006">
    <property type="protein sequence ID" value="PXV89400.1"/>
    <property type="molecule type" value="Genomic_DNA"/>
</dbReference>
<dbReference type="AlphaFoldDB" id="A0A318EQE8"/>
<organism evidence="1 2">
    <name type="scientific">Lachnotalea glycerini</name>
    <dbReference type="NCBI Taxonomy" id="1763509"/>
    <lineage>
        <taxon>Bacteria</taxon>
        <taxon>Bacillati</taxon>
        <taxon>Bacillota</taxon>
        <taxon>Clostridia</taxon>
        <taxon>Lachnospirales</taxon>
        <taxon>Lachnospiraceae</taxon>
        <taxon>Lachnotalea</taxon>
    </lineage>
</organism>
<sequence>MKNGKICNEYTDSEMNEAPPDMLSEKGLRTLDLKHVTKKHLKSKKSVDFLILKI</sequence>
<comment type="caution">
    <text evidence="1">The sequence shown here is derived from an EMBL/GenBank/DDBJ whole genome shotgun (WGS) entry which is preliminary data.</text>
</comment>
<reference evidence="1 2" key="1">
    <citation type="submission" date="2018-05" db="EMBL/GenBank/DDBJ databases">
        <title>Genomic Encyclopedia of Type Strains, Phase IV (KMG-IV): sequencing the most valuable type-strain genomes for metagenomic binning, comparative biology and taxonomic classification.</title>
        <authorList>
            <person name="Goeker M."/>
        </authorList>
    </citation>
    <scope>NUCLEOTIDE SEQUENCE [LARGE SCALE GENOMIC DNA]</scope>
    <source>
        <strain evidence="1 2">DSM 28816</strain>
    </source>
</reference>
<protein>
    <submittedName>
        <fullName evidence="1">Uncharacterized protein</fullName>
    </submittedName>
</protein>
<gene>
    <name evidence="1" type="ORF">C8E03_10648</name>
</gene>
<evidence type="ECO:0000313" key="2">
    <source>
        <dbReference type="Proteomes" id="UP000247523"/>
    </source>
</evidence>
<dbReference type="Proteomes" id="UP000247523">
    <property type="component" value="Unassembled WGS sequence"/>
</dbReference>
<evidence type="ECO:0000313" key="1">
    <source>
        <dbReference type="EMBL" id="PXV89400.1"/>
    </source>
</evidence>
<accession>A0A318EQE8</accession>
<name>A0A318EQE8_9FIRM</name>